<reference evidence="1 2" key="1">
    <citation type="submission" date="2008-07" db="EMBL/GenBank/DDBJ databases">
        <authorList>
            <person name="El-Sayed N."/>
            <person name="Caler E."/>
            <person name="Inman J."/>
            <person name="Amedeo P."/>
            <person name="Hass B."/>
            <person name="Wortman J."/>
        </authorList>
    </citation>
    <scope>NUCLEOTIDE SEQUENCE [LARGE SCALE GENOMIC DNA]</scope>
    <source>
        <strain evidence="2">ATCC 50983 / TXsc</strain>
    </source>
</reference>
<dbReference type="RefSeq" id="XP_002778367.1">
    <property type="nucleotide sequence ID" value="XM_002778321.1"/>
</dbReference>
<name>C5KZD1_PERM5</name>
<organism evidence="2">
    <name type="scientific">Perkinsus marinus (strain ATCC 50983 / TXsc)</name>
    <dbReference type="NCBI Taxonomy" id="423536"/>
    <lineage>
        <taxon>Eukaryota</taxon>
        <taxon>Sar</taxon>
        <taxon>Alveolata</taxon>
        <taxon>Perkinsozoa</taxon>
        <taxon>Perkinsea</taxon>
        <taxon>Perkinsida</taxon>
        <taxon>Perkinsidae</taxon>
        <taxon>Perkinsus</taxon>
    </lineage>
</organism>
<proteinExistence type="predicted"/>
<dbReference type="InParanoid" id="C5KZD1"/>
<dbReference type="AlphaFoldDB" id="C5KZD1"/>
<dbReference type="GeneID" id="9038637"/>
<protein>
    <submittedName>
        <fullName evidence="1">Uncharacterized protein</fullName>
    </submittedName>
</protein>
<sequence>MGMRHSTNNAAEGLHGALKCFMGPRRSHERFFIHQLRKHNERMYIKLRMEDVLRTTGMPEKTIFTCIVFEETVMVRSW</sequence>
<dbReference type="Proteomes" id="UP000007800">
    <property type="component" value="Unassembled WGS sequence"/>
</dbReference>
<accession>C5KZD1</accession>
<keyword evidence="2" id="KW-1185">Reference proteome</keyword>
<gene>
    <name evidence="1" type="ORF">Pmar_PMAR012987</name>
</gene>
<dbReference type="EMBL" id="GG677774">
    <property type="protein sequence ID" value="EER10162.1"/>
    <property type="molecule type" value="Genomic_DNA"/>
</dbReference>
<evidence type="ECO:0000313" key="2">
    <source>
        <dbReference type="Proteomes" id="UP000007800"/>
    </source>
</evidence>
<evidence type="ECO:0000313" key="1">
    <source>
        <dbReference type="EMBL" id="EER10162.1"/>
    </source>
</evidence>